<dbReference type="InterPro" id="IPR038765">
    <property type="entry name" value="Papain-like_cys_pep_sf"/>
</dbReference>
<name>A0AA86NR28_9EUKA</name>
<dbReference type="Gene3D" id="3.90.70.10">
    <property type="entry name" value="Cysteine proteinases"/>
    <property type="match status" value="1"/>
</dbReference>
<evidence type="ECO:0000313" key="5">
    <source>
        <dbReference type="Proteomes" id="UP001642409"/>
    </source>
</evidence>
<accession>A0AA86NR28</accession>
<dbReference type="Pfam" id="PF00112">
    <property type="entry name" value="Peptidase_C1"/>
    <property type="match status" value="1"/>
</dbReference>
<reference evidence="4 5" key="2">
    <citation type="submission" date="2024-07" db="EMBL/GenBank/DDBJ databases">
        <authorList>
            <person name="Akdeniz Z."/>
        </authorList>
    </citation>
    <scope>NUCLEOTIDE SEQUENCE [LARGE SCALE GENOMIC DNA]</scope>
</reference>
<dbReference type="SMART" id="SM00645">
    <property type="entry name" value="Pept_C1"/>
    <property type="match status" value="1"/>
</dbReference>
<reference evidence="3" key="1">
    <citation type="submission" date="2023-06" db="EMBL/GenBank/DDBJ databases">
        <authorList>
            <person name="Kurt Z."/>
        </authorList>
    </citation>
    <scope>NUCLEOTIDE SEQUENCE</scope>
</reference>
<dbReference type="GO" id="GO:0006508">
    <property type="term" value="P:proteolysis"/>
    <property type="evidence" value="ECO:0007669"/>
    <property type="project" value="InterPro"/>
</dbReference>
<dbReference type="InterPro" id="IPR013128">
    <property type="entry name" value="Peptidase_C1A"/>
</dbReference>
<organism evidence="3">
    <name type="scientific">Hexamita inflata</name>
    <dbReference type="NCBI Taxonomy" id="28002"/>
    <lineage>
        <taxon>Eukaryota</taxon>
        <taxon>Metamonada</taxon>
        <taxon>Diplomonadida</taxon>
        <taxon>Hexamitidae</taxon>
        <taxon>Hexamitinae</taxon>
        <taxon>Hexamita</taxon>
    </lineage>
</organism>
<comment type="caution">
    <text evidence="3">The sequence shown here is derived from an EMBL/GenBank/DDBJ whole genome shotgun (WGS) entry which is preliminary data.</text>
</comment>
<evidence type="ECO:0000313" key="3">
    <source>
        <dbReference type="EMBL" id="CAI9924014.1"/>
    </source>
</evidence>
<dbReference type="SUPFAM" id="SSF54001">
    <property type="entry name" value="Cysteine proteinases"/>
    <property type="match status" value="1"/>
</dbReference>
<evidence type="ECO:0000256" key="1">
    <source>
        <dbReference type="ARBA" id="ARBA00008455"/>
    </source>
</evidence>
<sequence length="279" mass="31342">MLLTQILTQSFNKQVVVELLKNIPGMTWTPAVNEHLKKMSSSFNVKRSFNTFPLFTQIYTVPQAFSWLDEKPECLKVRDHGDCGSTLAFQAVGQFSDNRCISKFDKTRINYSEQYQISCDTVDLGCEGGYLAQGMYYIKSNGVPTLQCVSYKSGTTGQPGKCPTTCDDGSEIKLVKSQNYFYVGGEEGIKAALSQGTVYTYFQVYEDFMFYVDGIYQHQYGDVAGAISVSIVGYGEEEGIPYWIVRNSLGASWGKNGYFRVIRGRNECEIEVEAYIQIV</sequence>
<comment type="similarity">
    <text evidence="1">Belongs to the peptidase C1 family.</text>
</comment>
<protein>
    <submittedName>
        <fullName evidence="3">Cathepsin B</fullName>
    </submittedName>
    <submittedName>
        <fullName evidence="4">Cathepsin_B</fullName>
    </submittedName>
</protein>
<evidence type="ECO:0000259" key="2">
    <source>
        <dbReference type="SMART" id="SM00645"/>
    </source>
</evidence>
<evidence type="ECO:0000313" key="4">
    <source>
        <dbReference type="EMBL" id="CAL6023223.1"/>
    </source>
</evidence>
<dbReference type="EMBL" id="CATOUU010000302">
    <property type="protein sequence ID" value="CAI9924014.1"/>
    <property type="molecule type" value="Genomic_DNA"/>
</dbReference>
<dbReference type="AlphaFoldDB" id="A0AA86NR28"/>
<dbReference type="EMBL" id="CAXDID020000093">
    <property type="protein sequence ID" value="CAL6023223.1"/>
    <property type="molecule type" value="Genomic_DNA"/>
</dbReference>
<dbReference type="InterPro" id="IPR000668">
    <property type="entry name" value="Peptidase_C1A_C"/>
</dbReference>
<feature type="domain" description="Peptidase C1A papain C-terminal" evidence="2">
    <location>
        <begin position="61"/>
        <end position="278"/>
    </location>
</feature>
<gene>
    <name evidence="3" type="ORF">HINF_LOCUS11659</name>
    <name evidence="4" type="ORF">HINF_LOCUS29027</name>
</gene>
<dbReference type="Proteomes" id="UP001642409">
    <property type="component" value="Unassembled WGS sequence"/>
</dbReference>
<dbReference type="PANTHER" id="PTHR12411">
    <property type="entry name" value="CYSTEINE PROTEASE FAMILY C1-RELATED"/>
    <property type="match status" value="1"/>
</dbReference>
<keyword evidence="5" id="KW-1185">Reference proteome</keyword>
<proteinExistence type="inferred from homology"/>
<dbReference type="GO" id="GO:0008234">
    <property type="term" value="F:cysteine-type peptidase activity"/>
    <property type="evidence" value="ECO:0007669"/>
    <property type="project" value="InterPro"/>
</dbReference>